<name>A0ABW1TQ88_9LACO</name>
<dbReference type="RefSeq" id="WP_225417701.1">
    <property type="nucleotide sequence ID" value="NZ_JBHSSJ010000009.1"/>
</dbReference>
<dbReference type="InterPro" id="IPR013325">
    <property type="entry name" value="RNA_pol_sigma_r2"/>
</dbReference>
<dbReference type="EMBL" id="JBHSSJ010000009">
    <property type="protein sequence ID" value="MFC6275385.1"/>
    <property type="molecule type" value="Genomic_DNA"/>
</dbReference>
<gene>
    <name evidence="1" type="ORF">ACFQET_07640</name>
</gene>
<accession>A0ABW1TQ88</accession>
<dbReference type="Proteomes" id="UP001596191">
    <property type="component" value="Unassembled WGS sequence"/>
</dbReference>
<protein>
    <submittedName>
        <fullName evidence="1">Sigma factor</fullName>
    </submittedName>
</protein>
<sequence length="186" mass="21434">MSDIVLIEMIRQTTESPALPVLFDRYRPVLLRMEQRYFIPGYDRDDWEQEALLVFCQVVTKFQLSRSVNFGAFYRLNLLHRVYDLIRQSRAQKRQNCRGMVSIDANGPFFADTLVDPRWIIREQLEVKEAVGLVQKRLSAIERLVFLGLIRGASLSEIAQNARLTAAQASAAAYRSQAKLRQVLAE</sequence>
<dbReference type="SUPFAM" id="SSF88946">
    <property type="entry name" value="Sigma2 domain of RNA polymerase sigma factors"/>
    <property type="match status" value="1"/>
</dbReference>
<keyword evidence="2" id="KW-1185">Reference proteome</keyword>
<dbReference type="Gene3D" id="1.10.1740.10">
    <property type="match status" value="1"/>
</dbReference>
<proteinExistence type="predicted"/>
<organism evidence="1 2">
    <name type="scientific">Levilactobacillus tangyuanensis</name>
    <dbReference type="NCBI Taxonomy" id="2486021"/>
    <lineage>
        <taxon>Bacteria</taxon>
        <taxon>Bacillati</taxon>
        <taxon>Bacillota</taxon>
        <taxon>Bacilli</taxon>
        <taxon>Lactobacillales</taxon>
        <taxon>Lactobacillaceae</taxon>
        <taxon>Levilactobacillus</taxon>
    </lineage>
</organism>
<evidence type="ECO:0000313" key="1">
    <source>
        <dbReference type="EMBL" id="MFC6275385.1"/>
    </source>
</evidence>
<reference evidence="2" key="1">
    <citation type="journal article" date="2019" name="Int. J. Syst. Evol. Microbiol.">
        <title>The Global Catalogue of Microorganisms (GCM) 10K type strain sequencing project: providing services to taxonomists for standard genome sequencing and annotation.</title>
        <authorList>
            <consortium name="The Broad Institute Genomics Platform"/>
            <consortium name="The Broad Institute Genome Sequencing Center for Infectious Disease"/>
            <person name="Wu L."/>
            <person name="Ma J."/>
        </authorList>
    </citation>
    <scope>NUCLEOTIDE SEQUENCE [LARGE SCALE GENOMIC DNA]</scope>
    <source>
        <strain evidence="2">CCM 8907</strain>
    </source>
</reference>
<evidence type="ECO:0000313" key="2">
    <source>
        <dbReference type="Proteomes" id="UP001596191"/>
    </source>
</evidence>
<comment type="caution">
    <text evidence="1">The sequence shown here is derived from an EMBL/GenBank/DDBJ whole genome shotgun (WGS) entry which is preliminary data.</text>
</comment>